<feature type="non-terminal residue" evidence="1">
    <location>
        <position position="282"/>
    </location>
</feature>
<dbReference type="EMBL" id="BART01009012">
    <property type="protein sequence ID" value="GAG61424.1"/>
    <property type="molecule type" value="Genomic_DNA"/>
</dbReference>
<evidence type="ECO:0000313" key="1">
    <source>
        <dbReference type="EMBL" id="GAG61424.1"/>
    </source>
</evidence>
<organism evidence="1">
    <name type="scientific">marine sediment metagenome</name>
    <dbReference type="NCBI Taxonomy" id="412755"/>
    <lineage>
        <taxon>unclassified sequences</taxon>
        <taxon>metagenomes</taxon>
        <taxon>ecological metagenomes</taxon>
    </lineage>
</organism>
<accession>X0YX21</accession>
<dbReference type="AlphaFoldDB" id="X0YX21"/>
<protein>
    <submittedName>
        <fullName evidence="1">Uncharacterized protein</fullName>
    </submittedName>
</protein>
<proteinExistence type="predicted"/>
<reference evidence="1" key="1">
    <citation type="journal article" date="2014" name="Front. Microbiol.">
        <title>High frequency of phylogenetically diverse reductive dehalogenase-homologous genes in deep subseafloor sedimentary metagenomes.</title>
        <authorList>
            <person name="Kawai M."/>
            <person name="Futagami T."/>
            <person name="Toyoda A."/>
            <person name="Takaki Y."/>
            <person name="Nishi S."/>
            <person name="Hori S."/>
            <person name="Arai W."/>
            <person name="Tsubouchi T."/>
            <person name="Morono Y."/>
            <person name="Uchiyama I."/>
            <person name="Ito T."/>
            <person name="Fujiyama A."/>
            <person name="Inagaki F."/>
            <person name="Takami H."/>
        </authorList>
    </citation>
    <scope>NUCLEOTIDE SEQUENCE</scope>
    <source>
        <strain evidence="1">Expedition CK06-06</strain>
    </source>
</reference>
<name>X0YX21_9ZZZZ</name>
<sequence length="282" mass="30560">MVDKNVYDTSDGCYPATTSAYTFGVSGATIAPKVVVVHNDQEVQSLLGSTSYSFKLAPVLGRNSVQVRQGGTQSNELVFTTDDLQTMVFALPKMLRDREDEVRQAWANGYLSSGNVQSANNVNLIPTMKALIDTWGDWLNAPRISGHTETQYLATLNALLGIYQRGPTMQSMADVGIIVGDTEQTGSTVFRLFDLLGTISDKQPLVYGTGATGITIYPGKVSVDNRMYNVQYTGNIVISGLSSQSDMTAKTGELFVIVDPAVGTLSNTMYFPSSMLVISPYW</sequence>
<gene>
    <name evidence="1" type="ORF">S01H4_20101</name>
</gene>
<comment type="caution">
    <text evidence="1">The sequence shown here is derived from an EMBL/GenBank/DDBJ whole genome shotgun (WGS) entry which is preliminary data.</text>
</comment>